<feature type="domain" description="4Fe-4S ferredoxin-type" evidence="8">
    <location>
        <begin position="245"/>
        <end position="278"/>
    </location>
</feature>
<dbReference type="eggNOG" id="COG4656">
    <property type="taxonomic scope" value="Bacteria"/>
</dbReference>
<keyword evidence="5" id="KW-0249">Electron transport</keyword>
<dbReference type="Pfam" id="PF01512">
    <property type="entry name" value="Complex1_51K"/>
    <property type="match status" value="1"/>
</dbReference>
<proteinExistence type="predicted"/>
<evidence type="ECO:0000256" key="4">
    <source>
        <dbReference type="ARBA" id="ARBA00022737"/>
    </source>
</evidence>
<keyword evidence="1" id="KW-0813">Transport</keyword>
<evidence type="ECO:0000256" key="3">
    <source>
        <dbReference type="ARBA" id="ARBA00022723"/>
    </source>
</evidence>
<evidence type="ECO:0000256" key="7">
    <source>
        <dbReference type="ARBA" id="ARBA00023014"/>
    </source>
</evidence>
<reference evidence="10" key="1">
    <citation type="journal article" date="2013" name="Genome Announc.">
        <title>Genome Sequence of Halanaerobium saccharolyticum subsp. saccharolyticum Strain DSM 6643T, a Halophilic Hydrogen-Producing Bacterium.</title>
        <authorList>
            <person name="Kivisto A."/>
            <person name="Larjo A."/>
            <person name="Ciranna A."/>
            <person name="Santala V."/>
            <person name="Roos C."/>
            <person name="Karp M."/>
        </authorList>
    </citation>
    <scope>NUCLEOTIDE SEQUENCE [LARGE SCALE GENOMIC DNA]</scope>
    <source>
        <strain evidence="10">DSM 6643</strain>
    </source>
</reference>
<dbReference type="Gene3D" id="3.40.50.11540">
    <property type="entry name" value="NADH-ubiquinone oxidoreductase 51kDa subunit"/>
    <property type="match status" value="1"/>
</dbReference>
<dbReference type="GO" id="GO:0016020">
    <property type="term" value="C:membrane"/>
    <property type="evidence" value="ECO:0007669"/>
    <property type="project" value="InterPro"/>
</dbReference>
<dbReference type="RefSeq" id="WP_005487282.1">
    <property type="nucleotide sequence ID" value="NZ_CAUI01000005.1"/>
</dbReference>
<gene>
    <name evidence="9" type="ORF">HSACCH_00267</name>
</gene>
<keyword evidence="4" id="KW-0677">Repeat</keyword>
<dbReference type="AlphaFoldDB" id="M5DX15"/>
<dbReference type="PIRSF" id="PIRSF036408">
    <property type="entry name" value="PduS_prd"/>
    <property type="match status" value="1"/>
</dbReference>
<protein>
    <submittedName>
        <fullName evidence="9">Cob(III)alamin/cob(II)alamin reductase</fullName>
    </submittedName>
</protein>
<dbReference type="SUPFAM" id="SSF46548">
    <property type="entry name" value="alpha-helical ferredoxin"/>
    <property type="match status" value="1"/>
</dbReference>
<dbReference type="InterPro" id="IPR017900">
    <property type="entry name" value="4Fe4S_Fe_S_CS"/>
</dbReference>
<evidence type="ECO:0000256" key="1">
    <source>
        <dbReference type="ARBA" id="ARBA00022448"/>
    </source>
</evidence>
<dbReference type="GO" id="GO:0009055">
    <property type="term" value="F:electron transfer activity"/>
    <property type="evidence" value="ECO:0007669"/>
    <property type="project" value="InterPro"/>
</dbReference>
<dbReference type="Pfam" id="PF13375">
    <property type="entry name" value="RnfC_N"/>
    <property type="match status" value="1"/>
</dbReference>
<dbReference type="GO" id="GO:0051539">
    <property type="term" value="F:4 iron, 4 sulfur cluster binding"/>
    <property type="evidence" value="ECO:0007669"/>
    <property type="project" value="UniProtKB-KW"/>
</dbReference>
<dbReference type="EMBL" id="CAUI01000005">
    <property type="protein sequence ID" value="CCU77914.1"/>
    <property type="molecule type" value="Genomic_DNA"/>
</dbReference>
<dbReference type="InterPro" id="IPR011538">
    <property type="entry name" value="Nuo51_FMN-bd"/>
</dbReference>
<dbReference type="InterPro" id="IPR019554">
    <property type="entry name" value="Soluble_ligand-bd"/>
</dbReference>
<dbReference type="PANTHER" id="PTHR43034">
    <property type="entry name" value="ION-TRANSLOCATING OXIDOREDUCTASE COMPLEX SUBUNIT C"/>
    <property type="match status" value="1"/>
</dbReference>
<dbReference type="PROSITE" id="PS51379">
    <property type="entry name" value="4FE4S_FER_2"/>
    <property type="match status" value="1"/>
</dbReference>
<dbReference type="Pfam" id="PF13534">
    <property type="entry name" value="Fer4_17"/>
    <property type="match status" value="1"/>
</dbReference>
<dbReference type="OrthoDB" id="9767754at2"/>
<dbReference type="Gene3D" id="3.10.20.600">
    <property type="match status" value="1"/>
</dbReference>
<comment type="caution">
    <text evidence="9">The sequence shown here is derived from an EMBL/GenBank/DDBJ whole genome shotgun (WGS) entry which is preliminary data.</text>
</comment>
<keyword evidence="3" id="KW-0479">Metal-binding</keyword>
<keyword evidence="7" id="KW-0411">Iron-sulfur</keyword>
<keyword evidence="6" id="KW-0408">Iron</keyword>
<sequence>MSLIEKIAKAGVVGAGGAGFPTHVKYDTKAEYLIINGAECEPLLRSDKFMMSNFPEEIVEGVKMVADSIGVEHTVFAIKKKYENEYACLKRVIDDKGYDIEFFLMESFYPAGDEHTMVLDITGRVVPEMGIPLEVGCVVTNVGTIYNSYLANQDKAVMDKYVSVLAEVNEPRIVKVPIGTPVEECIKAAGGSTLDEFAVIIGGPMMGENLVEKNDIDNAVITKTDGSVIVLPKDQFVIERNQQSMEHIKNKAKAACIQCTLCTEYCPRYLNGHALEPHRIMRALAYEEVNSAEIFKSAQLCCLCGICELYACPMGLSPRLVNEYYIEKVDEKYESNKTEYEPHPMRGYRKIPTDRQMARLDLTKYNHQELYELLELEVNEVIIPLSQHIGAPAELAVSEGQKVERGDLIGRAKENALSVNIHASISGTVKKADYTKVIISRSAEVVL</sequence>
<dbReference type="InterPro" id="IPR017896">
    <property type="entry name" value="4Fe4S_Fe-S-bd"/>
</dbReference>
<dbReference type="STRING" id="1293054.HSACCH_00267"/>
<accession>M5DX15</accession>
<evidence type="ECO:0000256" key="5">
    <source>
        <dbReference type="ARBA" id="ARBA00022982"/>
    </source>
</evidence>
<dbReference type="GO" id="GO:0046872">
    <property type="term" value="F:metal ion binding"/>
    <property type="evidence" value="ECO:0007669"/>
    <property type="project" value="UniProtKB-KW"/>
</dbReference>
<evidence type="ECO:0000259" key="8">
    <source>
        <dbReference type="PROSITE" id="PS51379"/>
    </source>
</evidence>
<dbReference type="PROSITE" id="PS00198">
    <property type="entry name" value="4FE4S_FER_1"/>
    <property type="match status" value="1"/>
</dbReference>
<dbReference type="SUPFAM" id="SSF142019">
    <property type="entry name" value="Nqo1 FMN-binding domain-like"/>
    <property type="match status" value="1"/>
</dbReference>
<dbReference type="Pfam" id="PF10531">
    <property type="entry name" value="SLBB"/>
    <property type="match status" value="1"/>
</dbReference>
<dbReference type="InParanoid" id="M5DX15"/>
<dbReference type="InterPro" id="IPR017054">
    <property type="entry name" value="PduS"/>
</dbReference>
<organism evidence="9 10">
    <name type="scientific">Halanaerobium saccharolyticum subsp. saccharolyticum DSM 6643</name>
    <dbReference type="NCBI Taxonomy" id="1293054"/>
    <lineage>
        <taxon>Bacteria</taxon>
        <taxon>Bacillati</taxon>
        <taxon>Bacillota</taxon>
        <taxon>Clostridia</taxon>
        <taxon>Halanaerobiales</taxon>
        <taxon>Halanaerobiaceae</taxon>
        <taxon>Halanaerobium</taxon>
    </lineage>
</organism>
<keyword evidence="2" id="KW-0004">4Fe-4S</keyword>
<dbReference type="InterPro" id="IPR010208">
    <property type="entry name" value="Ion_transpt_RnfC/RsxC"/>
</dbReference>
<evidence type="ECO:0000256" key="6">
    <source>
        <dbReference type="ARBA" id="ARBA00023004"/>
    </source>
</evidence>
<dbReference type="SUPFAM" id="SSF142984">
    <property type="entry name" value="Nqo1 middle domain-like"/>
    <property type="match status" value="1"/>
</dbReference>
<dbReference type="InterPro" id="IPR037225">
    <property type="entry name" value="Nuo51_FMN-bd_sf"/>
</dbReference>
<evidence type="ECO:0000313" key="9">
    <source>
        <dbReference type="EMBL" id="CCU77914.1"/>
    </source>
</evidence>
<evidence type="ECO:0000256" key="2">
    <source>
        <dbReference type="ARBA" id="ARBA00022485"/>
    </source>
</evidence>
<keyword evidence="10" id="KW-1185">Reference proteome</keyword>
<dbReference type="InterPro" id="IPR026902">
    <property type="entry name" value="RnfC_N"/>
</dbReference>
<dbReference type="PANTHER" id="PTHR43034:SF2">
    <property type="entry name" value="ION-TRANSLOCATING OXIDOREDUCTASE COMPLEX SUBUNIT C"/>
    <property type="match status" value="1"/>
</dbReference>
<evidence type="ECO:0000313" key="10">
    <source>
        <dbReference type="Proteomes" id="UP000012063"/>
    </source>
</evidence>
<dbReference type="Proteomes" id="UP000012063">
    <property type="component" value="Unassembled WGS sequence"/>
</dbReference>
<name>M5DX15_9FIRM</name>